<evidence type="ECO:0000313" key="2">
    <source>
        <dbReference type="Proteomes" id="UP000827092"/>
    </source>
</evidence>
<evidence type="ECO:0000313" key="1">
    <source>
        <dbReference type="EMBL" id="KAG8178191.1"/>
    </source>
</evidence>
<dbReference type="AlphaFoldDB" id="A0AAV6U2E1"/>
<keyword evidence="2" id="KW-1185">Reference proteome</keyword>
<dbReference type="Proteomes" id="UP000827092">
    <property type="component" value="Unassembled WGS sequence"/>
</dbReference>
<gene>
    <name evidence="1" type="ORF">JTE90_025956</name>
</gene>
<organism evidence="1 2">
    <name type="scientific">Oedothorax gibbosus</name>
    <dbReference type="NCBI Taxonomy" id="931172"/>
    <lineage>
        <taxon>Eukaryota</taxon>
        <taxon>Metazoa</taxon>
        <taxon>Ecdysozoa</taxon>
        <taxon>Arthropoda</taxon>
        <taxon>Chelicerata</taxon>
        <taxon>Arachnida</taxon>
        <taxon>Araneae</taxon>
        <taxon>Araneomorphae</taxon>
        <taxon>Entelegynae</taxon>
        <taxon>Araneoidea</taxon>
        <taxon>Linyphiidae</taxon>
        <taxon>Erigoninae</taxon>
        <taxon>Oedothorax</taxon>
    </lineage>
</organism>
<accession>A0AAV6U2E1</accession>
<sequence>MGGSLFWTTPRIEHLVEHFVQPQSTLLRRTFVLKCKNLREPAWKEQKKLKIPLIPILSADDFWETCRRWDVRKVCAPCWRGVVRCLRLPDSRYIKGLDGAYKRIKSL</sequence>
<comment type="caution">
    <text evidence="1">The sequence shown here is derived from an EMBL/GenBank/DDBJ whole genome shotgun (WGS) entry which is preliminary data.</text>
</comment>
<protein>
    <submittedName>
        <fullName evidence="1">Uncharacterized protein</fullName>
    </submittedName>
</protein>
<reference evidence="1 2" key="1">
    <citation type="journal article" date="2022" name="Nat. Ecol. Evol.">
        <title>A masculinizing supergene underlies an exaggerated male reproductive morph in a spider.</title>
        <authorList>
            <person name="Hendrickx F."/>
            <person name="De Corte Z."/>
            <person name="Sonet G."/>
            <person name="Van Belleghem S.M."/>
            <person name="Kostlbacher S."/>
            <person name="Vangestel C."/>
        </authorList>
    </citation>
    <scope>NUCLEOTIDE SEQUENCE [LARGE SCALE GENOMIC DNA]</scope>
    <source>
        <strain evidence="1">W744_W776</strain>
    </source>
</reference>
<proteinExistence type="predicted"/>
<dbReference type="EMBL" id="JAFNEN010000712">
    <property type="protein sequence ID" value="KAG8178191.1"/>
    <property type="molecule type" value="Genomic_DNA"/>
</dbReference>
<name>A0AAV6U2E1_9ARAC</name>